<organism evidence="1 2">
    <name type="scientific">Tortispora caseinolytica NRRL Y-17796</name>
    <dbReference type="NCBI Taxonomy" id="767744"/>
    <lineage>
        <taxon>Eukaryota</taxon>
        <taxon>Fungi</taxon>
        <taxon>Dikarya</taxon>
        <taxon>Ascomycota</taxon>
        <taxon>Saccharomycotina</taxon>
        <taxon>Trigonopsidomycetes</taxon>
        <taxon>Trigonopsidales</taxon>
        <taxon>Trigonopsidaceae</taxon>
        <taxon>Tortispora</taxon>
    </lineage>
</organism>
<sequence length="72" mass="8259">GIGLLGADWNDELPVIRYKLLHVLAGSIRANADGMDTPIIHYYFFICKSIKDNRTKAEISDNHDLRYNRLLL</sequence>
<evidence type="ECO:0000313" key="1">
    <source>
        <dbReference type="EMBL" id="ODV90870.1"/>
    </source>
</evidence>
<name>A0A1E4TGJ4_9ASCO</name>
<protein>
    <submittedName>
        <fullName evidence="1">Uncharacterized protein</fullName>
    </submittedName>
</protein>
<proteinExistence type="predicted"/>
<keyword evidence="2" id="KW-1185">Reference proteome</keyword>
<dbReference type="AlphaFoldDB" id="A0A1E4TGJ4"/>
<dbReference type="EMBL" id="KV453842">
    <property type="protein sequence ID" value="ODV90870.1"/>
    <property type="molecule type" value="Genomic_DNA"/>
</dbReference>
<feature type="non-terminal residue" evidence="1">
    <location>
        <position position="1"/>
    </location>
</feature>
<reference evidence="2" key="1">
    <citation type="submission" date="2016-02" db="EMBL/GenBank/DDBJ databases">
        <title>Comparative genomics of biotechnologically important yeasts.</title>
        <authorList>
            <consortium name="DOE Joint Genome Institute"/>
            <person name="Riley R."/>
            <person name="Haridas S."/>
            <person name="Wolfe K.H."/>
            <person name="Lopes M.R."/>
            <person name="Hittinger C.T."/>
            <person name="Goker M."/>
            <person name="Salamov A."/>
            <person name="Wisecaver J."/>
            <person name="Long T.M."/>
            <person name="Aerts A.L."/>
            <person name="Barry K."/>
            <person name="Choi C."/>
            <person name="Clum A."/>
            <person name="Coughlan A.Y."/>
            <person name="Deshpande S."/>
            <person name="Douglass A.P."/>
            <person name="Hanson S.J."/>
            <person name="Klenk H.-P."/>
            <person name="Labutti K."/>
            <person name="Lapidus A."/>
            <person name="Lindquist E."/>
            <person name="Lipzen A."/>
            <person name="Meier-Kolthoff J.P."/>
            <person name="Ohm R.A."/>
            <person name="Otillar R.P."/>
            <person name="Pangilinan J."/>
            <person name="Peng Y."/>
            <person name="Rokas A."/>
            <person name="Rosa C.A."/>
            <person name="Scheuner C."/>
            <person name="Sibirny A.A."/>
            <person name="Slot J.C."/>
            <person name="Stielow J.B."/>
            <person name="Sun H."/>
            <person name="Kurtzman C.P."/>
            <person name="Blackwell M."/>
            <person name="Jeffries T.W."/>
            <person name="Grigoriev I.V."/>
        </authorList>
    </citation>
    <scope>NUCLEOTIDE SEQUENCE [LARGE SCALE GENOMIC DNA]</scope>
    <source>
        <strain evidence="2">NRRL Y-17796</strain>
    </source>
</reference>
<gene>
    <name evidence="1" type="ORF">CANCADRAFT_31712</name>
</gene>
<accession>A0A1E4TGJ4</accession>
<evidence type="ECO:0000313" key="2">
    <source>
        <dbReference type="Proteomes" id="UP000095023"/>
    </source>
</evidence>
<dbReference type="Proteomes" id="UP000095023">
    <property type="component" value="Unassembled WGS sequence"/>
</dbReference>